<dbReference type="GO" id="GO:0003723">
    <property type="term" value="F:RNA binding"/>
    <property type="evidence" value="ECO:0007669"/>
    <property type="project" value="UniProtKB-UniRule"/>
</dbReference>
<dbReference type="EnsemblProtists" id="EOD42035">
    <property type="protein sequence ID" value="EOD42035"/>
    <property type="gene ID" value="EMIHUDRAFT_194718"/>
</dbReference>
<proteinExistence type="predicted"/>
<dbReference type="KEGG" id="ehx:EMIHUDRAFT_194718"/>
<dbReference type="PANTHER" id="PTHR48027">
    <property type="entry name" value="HETEROGENEOUS NUCLEAR RIBONUCLEOPROTEIN 87F-RELATED"/>
    <property type="match status" value="1"/>
</dbReference>
<keyword evidence="1 2" id="KW-0694">RNA-binding</keyword>
<dbReference type="PROSITE" id="PS50102">
    <property type="entry name" value="RRM"/>
    <property type="match status" value="1"/>
</dbReference>
<dbReference type="Pfam" id="PF00076">
    <property type="entry name" value="RRM_1"/>
    <property type="match status" value="1"/>
</dbReference>
<sequence length="186" mass="19269">MVATELTPEDVNGLKALGARGLPTNGLKKELAARLHEALTAGAEAPAAEAEAPVKPPAEEAAPVAEPTPEPKPAEMGRMGGGMGMPGGGMGMAPRVGGKTKGPPGANLFVAAKGQGPPFSDDLLRQTFQPFGELLRAEMTIDKDTGMPKGYGFVSFSDPASADMAMAQLNQQVLFDKQIRIEKTNT</sequence>
<dbReference type="CDD" id="cd00590">
    <property type="entry name" value="RRM_SF"/>
    <property type="match status" value="1"/>
</dbReference>
<protein>
    <recommendedName>
        <fullName evidence="4">RRM domain-containing protein</fullName>
    </recommendedName>
</protein>
<dbReference type="InterPro" id="IPR012677">
    <property type="entry name" value="Nucleotide-bd_a/b_plait_sf"/>
</dbReference>
<feature type="domain" description="RRM" evidence="4">
    <location>
        <begin position="106"/>
        <end position="186"/>
    </location>
</feature>
<feature type="region of interest" description="Disordered" evidence="3">
    <location>
        <begin position="40"/>
        <end position="80"/>
    </location>
</feature>
<dbReference type="InterPro" id="IPR000504">
    <property type="entry name" value="RRM_dom"/>
</dbReference>
<dbReference type="InterPro" id="IPR052462">
    <property type="entry name" value="SLIRP/GR-RBP-like"/>
</dbReference>
<dbReference type="RefSeq" id="XP_005794464.1">
    <property type="nucleotide sequence ID" value="XM_005794407.1"/>
</dbReference>
<dbReference type="eggNOG" id="KOG0144">
    <property type="taxonomic scope" value="Eukaryota"/>
</dbReference>
<reference evidence="5" key="2">
    <citation type="submission" date="2024-10" db="UniProtKB">
        <authorList>
            <consortium name="EnsemblProtists"/>
        </authorList>
    </citation>
    <scope>IDENTIFICATION</scope>
</reference>
<dbReference type="GeneID" id="17287305"/>
<dbReference type="PaxDb" id="2903-EOD42035"/>
<evidence type="ECO:0000256" key="3">
    <source>
        <dbReference type="SAM" id="MobiDB-lite"/>
    </source>
</evidence>
<dbReference type="Gene3D" id="1.10.720.30">
    <property type="entry name" value="SAP domain"/>
    <property type="match status" value="1"/>
</dbReference>
<reference evidence="6" key="1">
    <citation type="journal article" date="2013" name="Nature">
        <title>Pan genome of the phytoplankton Emiliania underpins its global distribution.</title>
        <authorList>
            <person name="Read B.A."/>
            <person name="Kegel J."/>
            <person name="Klute M.J."/>
            <person name="Kuo A."/>
            <person name="Lefebvre S.C."/>
            <person name="Maumus F."/>
            <person name="Mayer C."/>
            <person name="Miller J."/>
            <person name="Monier A."/>
            <person name="Salamov A."/>
            <person name="Young J."/>
            <person name="Aguilar M."/>
            <person name="Claverie J.M."/>
            <person name="Frickenhaus S."/>
            <person name="Gonzalez K."/>
            <person name="Herman E.K."/>
            <person name="Lin Y.C."/>
            <person name="Napier J."/>
            <person name="Ogata H."/>
            <person name="Sarno A.F."/>
            <person name="Shmutz J."/>
            <person name="Schroeder D."/>
            <person name="de Vargas C."/>
            <person name="Verret F."/>
            <person name="von Dassow P."/>
            <person name="Valentin K."/>
            <person name="Van de Peer Y."/>
            <person name="Wheeler G."/>
            <person name="Dacks J.B."/>
            <person name="Delwiche C.F."/>
            <person name="Dyhrman S.T."/>
            <person name="Glockner G."/>
            <person name="John U."/>
            <person name="Richards T."/>
            <person name="Worden A.Z."/>
            <person name="Zhang X."/>
            <person name="Grigoriev I.V."/>
            <person name="Allen A.E."/>
            <person name="Bidle K."/>
            <person name="Borodovsky M."/>
            <person name="Bowler C."/>
            <person name="Brownlee C."/>
            <person name="Cock J.M."/>
            <person name="Elias M."/>
            <person name="Gladyshev V.N."/>
            <person name="Groth M."/>
            <person name="Guda C."/>
            <person name="Hadaegh A."/>
            <person name="Iglesias-Rodriguez M.D."/>
            <person name="Jenkins J."/>
            <person name="Jones B.M."/>
            <person name="Lawson T."/>
            <person name="Leese F."/>
            <person name="Lindquist E."/>
            <person name="Lobanov A."/>
            <person name="Lomsadze A."/>
            <person name="Malik S.B."/>
            <person name="Marsh M.E."/>
            <person name="Mackinder L."/>
            <person name="Mock T."/>
            <person name="Mueller-Roeber B."/>
            <person name="Pagarete A."/>
            <person name="Parker M."/>
            <person name="Probert I."/>
            <person name="Quesneville H."/>
            <person name="Raines C."/>
            <person name="Rensing S.A."/>
            <person name="Riano-Pachon D.M."/>
            <person name="Richier S."/>
            <person name="Rokitta S."/>
            <person name="Shiraiwa Y."/>
            <person name="Soanes D.M."/>
            <person name="van der Giezen M."/>
            <person name="Wahlund T.M."/>
            <person name="Williams B."/>
            <person name="Wilson W."/>
            <person name="Wolfe G."/>
            <person name="Wurch L.L."/>
        </authorList>
    </citation>
    <scope>NUCLEOTIDE SEQUENCE</scope>
</reference>
<feature type="compositionally biased region" description="Low complexity" evidence="3">
    <location>
        <begin position="40"/>
        <end position="65"/>
    </location>
</feature>
<dbReference type="Proteomes" id="UP000013827">
    <property type="component" value="Unassembled WGS sequence"/>
</dbReference>
<evidence type="ECO:0000313" key="5">
    <source>
        <dbReference type="EnsemblProtists" id="EOD42035"/>
    </source>
</evidence>
<evidence type="ECO:0000256" key="2">
    <source>
        <dbReference type="PROSITE-ProRule" id="PRU00176"/>
    </source>
</evidence>
<dbReference type="Gene3D" id="3.30.70.330">
    <property type="match status" value="1"/>
</dbReference>
<dbReference type="InterPro" id="IPR035979">
    <property type="entry name" value="RBD_domain_sf"/>
</dbReference>
<evidence type="ECO:0000259" key="4">
    <source>
        <dbReference type="PROSITE" id="PS50102"/>
    </source>
</evidence>
<accession>A0A0D3L200</accession>
<evidence type="ECO:0000256" key="1">
    <source>
        <dbReference type="ARBA" id="ARBA00022884"/>
    </source>
</evidence>
<dbReference type="HOGENOM" id="CLU_1457013_0_0_1"/>
<dbReference type="AlphaFoldDB" id="A0A0D3L200"/>
<organism evidence="5 6">
    <name type="scientific">Emiliania huxleyi (strain CCMP1516)</name>
    <dbReference type="NCBI Taxonomy" id="280463"/>
    <lineage>
        <taxon>Eukaryota</taxon>
        <taxon>Haptista</taxon>
        <taxon>Haptophyta</taxon>
        <taxon>Prymnesiophyceae</taxon>
        <taxon>Isochrysidales</taxon>
        <taxon>Noelaerhabdaceae</taxon>
        <taxon>Emiliania</taxon>
    </lineage>
</organism>
<keyword evidence="6" id="KW-1185">Reference proteome</keyword>
<dbReference type="SMART" id="SM00360">
    <property type="entry name" value="RRM"/>
    <property type="match status" value="1"/>
</dbReference>
<dbReference type="InterPro" id="IPR036361">
    <property type="entry name" value="SAP_dom_sf"/>
</dbReference>
<name>A0A0D3L200_EMIH1</name>
<feature type="region of interest" description="Disordered" evidence="3">
    <location>
        <begin position="1"/>
        <end position="24"/>
    </location>
</feature>
<dbReference type="SUPFAM" id="SSF54928">
    <property type="entry name" value="RNA-binding domain, RBD"/>
    <property type="match status" value="1"/>
</dbReference>
<evidence type="ECO:0000313" key="6">
    <source>
        <dbReference type="Proteomes" id="UP000013827"/>
    </source>
</evidence>